<dbReference type="PANTHER" id="PTHR43280:SF34">
    <property type="entry name" value="ARAC-FAMILY TRANSCRIPTIONAL REGULATOR"/>
    <property type="match status" value="1"/>
</dbReference>
<dbReference type="PANTHER" id="PTHR43280">
    <property type="entry name" value="ARAC-FAMILY TRANSCRIPTIONAL REGULATOR"/>
    <property type="match status" value="1"/>
</dbReference>
<dbReference type="Proteomes" id="UP000660047">
    <property type="component" value="Unassembled WGS sequence"/>
</dbReference>
<keyword evidence="2" id="KW-0238">DNA-binding</keyword>
<protein>
    <recommendedName>
        <fullName evidence="4">HTH araC/xylS-type domain-containing protein</fullName>
    </recommendedName>
</protein>
<feature type="domain" description="HTH araC/xylS-type" evidence="4">
    <location>
        <begin position="142"/>
        <end position="240"/>
    </location>
</feature>
<dbReference type="RefSeq" id="WP_022216405.1">
    <property type="nucleotide sequence ID" value="NZ_BLYL01000001.1"/>
</dbReference>
<dbReference type="InterPro" id="IPR018060">
    <property type="entry name" value="HTH_AraC"/>
</dbReference>
<evidence type="ECO:0000256" key="1">
    <source>
        <dbReference type="ARBA" id="ARBA00023015"/>
    </source>
</evidence>
<proteinExistence type="predicted"/>
<comment type="caution">
    <text evidence="5">The sequence shown here is derived from an EMBL/GenBank/DDBJ whole genome shotgun (WGS) entry which is preliminary data.</text>
</comment>
<dbReference type="EMBL" id="BLYL01000001">
    <property type="protein sequence ID" value="GFO93216.1"/>
    <property type="molecule type" value="Genomic_DNA"/>
</dbReference>
<accession>A0AAI9K333</accession>
<dbReference type="SUPFAM" id="SSF46689">
    <property type="entry name" value="Homeodomain-like"/>
    <property type="match status" value="2"/>
</dbReference>
<dbReference type="Pfam" id="PF12833">
    <property type="entry name" value="HTH_18"/>
    <property type="match status" value="1"/>
</dbReference>
<reference evidence="5" key="1">
    <citation type="submission" date="2020-06" db="EMBL/GenBank/DDBJ databases">
        <title>Characterization of fructooligosaccharide metabolism and fructooligosaccharide-degrading enzymes in human commensal butyrate producers.</title>
        <authorList>
            <person name="Tanno H."/>
            <person name="Fujii T."/>
            <person name="Hirano K."/>
            <person name="Maeno S."/>
            <person name="Tonozuka T."/>
            <person name="Sakamoto M."/>
            <person name="Ohkuma M."/>
            <person name="Tochio T."/>
            <person name="Endo A."/>
        </authorList>
    </citation>
    <scope>NUCLEOTIDE SEQUENCE</scope>
    <source>
        <strain evidence="5">JCM 31265</strain>
    </source>
</reference>
<evidence type="ECO:0000313" key="5">
    <source>
        <dbReference type="EMBL" id="GFO93216.1"/>
    </source>
</evidence>
<dbReference type="PROSITE" id="PS01124">
    <property type="entry name" value="HTH_ARAC_FAMILY_2"/>
    <property type="match status" value="1"/>
</dbReference>
<dbReference type="SMART" id="SM00342">
    <property type="entry name" value="HTH_ARAC"/>
    <property type="match status" value="1"/>
</dbReference>
<dbReference type="Gene3D" id="1.10.10.60">
    <property type="entry name" value="Homeodomain-like"/>
    <property type="match status" value="2"/>
</dbReference>
<dbReference type="InterPro" id="IPR009057">
    <property type="entry name" value="Homeodomain-like_sf"/>
</dbReference>
<evidence type="ECO:0000256" key="2">
    <source>
        <dbReference type="ARBA" id="ARBA00023125"/>
    </source>
</evidence>
<keyword evidence="1" id="KW-0805">Transcription regulation</keyword>
<keyword evidence="3" id="KW-0804">Transcription</keyword>
<dbReference type="GO" id="GO:0003700">
    <property type="term" value="F:DNA-binding transcription factor activity"/>
    <property type="evidence" value="ECO:0007669"/>
    <property type="project" value="InterPro"/>
</dbReference>
<evidence type="ECO:0000256" key="3">
    <source>
        <dbReference type="ARBA" id="ARBA00023163"/>
    </source>
</evidence>
<evidence type="ECO:0000313" key="6">
    <source>
        <dbReference type="Proteomes" id="UP000660047"/>
    </source>
</evidence>
<evidence type="ECO:0000259" key="4">
    <source>
        <dbReference type="PROSITE" id="PS01124"/>
    </source>
</evidence>
<gene>
    <name evidence="5" type="ORF">COEU31_02620</name>
</gene>
<dbReference type="AlphaFoldDB" id="A0AAI9K333"/>
<sequence>MKYSKEIFYQEFIRREDSTNRAPYNPELEFYSIIQNGDIEQVKELCKASPLKDKKGLGLLSEKPVNNIRYHFVITTALVARYCIEGGLDVATAYNLSDFYIKKSDTMKSVEDISELHAFMCIDYAKKMRNLKKNSICSKPVAECIDYIYDHLHTRITVELLAKRVNLTPSYLSRLFKKETGDNIGHYIKMLKLDTARNMLIYSDYSPAQIAQTLAFPSQSYFTEQFRLHTGLTPANYRNINLRQTPFHKNNT</sequence>
<name>A0AAI9K333_9FIRM</name>
<organism evidence="5 6">
    <name type="scientific">Coprococcus eutactus</name>
    <dbReference type="NCBI Taxonomy" id="33043"/>
    <lineage>
        <taxon>Bacteria</taxon>
        <taxon>Bacillati</taxon>
        <taxon>Bacillota</taxon>
        <taxon>Clostridia</taxon>
        <taxon>Lachnospirales</taxon>
        <taxon>Lachnospiraceae</taxon>
        <taxon>Coprococcus</taxon>
    </lineage>
</organism>
<dbReference type="GO" id="GO:0043565">
    <property type="term" value="F:sequence-specific DNA binding"/>
    <property type="evidence" value="ECO:0007669"/>
    <property type="project" value="InterPro"/>
</dbReference>